<gene>
    <name evidence="1" type="ORF">ZHAS_00016787</name>
</gene>
<sequence length="57" mass="6013">MSYASTRTTMTRMMHLTLEGHSEHVLPLVDVGPAVGDTGSNGAKGEDGGYFFAAILN</sequence>
<evidence type="ECO:0000313" key="3">
    <source>
        <dbReference type="Proteomes" id="UP000030765"/>
    </source>
</evidence>
<keyword evidence="3" id="KW-1185">Reference proteome</keyword>
<reference evidence="2" key="2">
    <citation type="submission" date="2020-05" db="UniProtKB">
        <authorList>
            <consortium name="EnsemblMetazoa"/>
        </authorList>
    </citation>
    <scope>IDENTIFICATION</scope>
</reference>
<dbReference type="EMBL" id="ATLV01023266">
    <property type="status" value="NOT_ANNOTATED_CDS"/>
    <property type="molecule type" value="Genomic_DNA"/>
</dbReference>
<protein>
    <submittedName>
        <fullName evidence="1 2">Uncharacterized protein</fullName>
    </submittedName>
</protein>
<dbReference type="EMBL" id="KE525341">
    <property type="protein sequence ID" value="KFB48779.1"/>
    <property type="molecule type" value="Genomic_DNA"/>
</dbReference>
<reference evidence="1 3" key="1">
    <citation type="journal article" date="2014" name="BMC Genomics">
        <title>Genome sequence of Anopheles sinensis provides insight into genetics basis of mosquito competence for malaria parasites.</title>
        <authorList>
            <person name="Zhou D."/>
            <person name="Zhang D."/>
            <person name="Ding G."/>
            <person name="Shi L."/>
            <person name="Hou Q."/>
            <person name="Ye Y."/>
            <person name="Xu Y."/>
            <person name="Zhou H."/>
            <person name="Xiong C."/>
            <person name="Li S."/>
            <person name="Yu J."/>
            <person name="Hong S."/>
            <person name="Yu X."/>
            <person name="Zou P."/>
            <person name="Chen C."/>
            <person name="Chang X."/>
            <person name="Wang W."/>
            <person name="Lv Y."/>
            <person name="Sun Y."/>
            <person name="Ma L."/>
            <person name="Shen B."/>
            <person name="Zhu C."/>
        </authorList>
    </citation>
    <scope>NUCLEOTIDE SEQUENCE [LARGE SCALE GENOMIC DNA]</scope>
</reference>
<organism evidence="1">
    <name type="scientific">Anopheles sinensis</name>
    <name type="common">Mosquito</name>
    <dbReference type="NCBI Taxonomy" id="74873"/>
    <lineage>
        <taxon>Eukaryota</taxon>
        <taxon>Metazoa</taxon>
        <taxon>Ecdysozoa</taxon>
        <taxon>Arthropoda</taxon>
        <taxon>Hexapoda</taxon>
        <taxon>Insecta</taxon>
        <taxon>Pterygota</taxon>
        <taxon>Neoptera</taxon>
        <taxon>Endopterygota</taxon>
        <taxon>Diptera</taxon>
        <taxon>Nematocera</taxon>
        <taxon>Culicoidea</taxon>
        <taxon>Culicidae</taxon>
        <taxon>Anophelinae</taxon>
        <taxon>Anopheles</taxon>
    </lineage>
</organism>
<dbReference type="VEuPathDB" id="VectorBase:ASIC016787"/>
<accession>A0A084WEY5</accession>
<dbReference type="AlphaFoldDB" id="A0A084WEY5"/>
<evidence type="ECO:0000313" key="2">
    <source>
        <dbReference type="EnsemblMetazoa" id="ASIC016787-PA"/>
    </source>
</evidence>
<dbReference type="EnsemblMetazoa" id="ASIC016787-RA">
    <property type="protein sequence ID" value="ASIC016787-PA"/>
    <property type="gene ID" value="ASIC016787"/>
</dbReference>
<proteinExistence type="predicted"/>
<name>A0A084WEY5_ANOSI</name>
<evidence type="ECO:0000313" key="1">
    <source>
        <dbReference type="EMBL" id="KFB48779.1"/>
    </source>
</evidence>
<dbReference type="Proteomes" id="UP000030765">
    <property type="component" value="Unassembled WGS sequence"/>
</dbReference>